<dbReference type="PIRSF" id="PIRSF010361">
    <property type="entry name" value="UCP010361"/>
    <property type="match status" value="1"/>
</dbReference>
<dbReference type="EMBL" id="LDPR01000033">
    <property type="protein sequence ID" value="KLO34121.1"/>
    <property type="molecule type" value="Genomic_DNA"/>
</dbReference>
<keyword evidence="11" id="KW-1185">Reference proteome</keyword>
<dbReference type="PATRIC" id="fig|29311.18.peg.3410"/>
<keyword evidence="3" id="KW-0808">Transferase</keyword>
<protein>
    <submittedName>
        <fullName evidence="10">Membrane protein</fullName>
    </submittedName>
</protein>
<evidence type="ECO:0000313" key="11">
    <source>
        <dbReference type="Proteomes" id="UP000036334"/>
    </source>
</evidence>
<feature type="transmembrane region" description="Helical" evidence="9">
    <location>
        <begin position="190"/>
        <end position="211"/>
    </location>
</feature>
<evidence type="ECO:0000256" key="7">
    <source>
        <dbReference type="ARBA" id="ARBA00024033"/>
    </source>
</evidence>
<comment type="caution">
    <text evidence="10">The sequence shown here is derived from an EMBL/GenBank/DDBJ whole genome shotgun (WGS) entry which is preliminary data.</text>
</comment>
<dbReference type="GO" id="GO:0016758">
    <property type="term" value="F:hexosyltransferase activity"/>
    <property type="evidence" value="ECO:0007669"/>
    <property type="project" value="InterPro"/>
</dbReference>
<feature type="transmembrane region" description="Helical" evidence="9">
    <location>
        <begin position="57"/>
        <end position="77"/>
    </location>
</feature>
<feature type="region of interest" description="Disordered" evidence="8">
    <location>
        <begin position="1"/>
        <end position="27"/>
    </location>
</feature>
<accession>A0A0I9Y930</accession>
<feature type="compositionally biased region" description="Polar residues" evidence="8">
    <location>
        <begin position="1"/>
        <end position="11"/>
    </location>
</feature>
<evidence type="ECO:0000256" key="6">
    <source>
        <dbReference type="ARBA" id="ARBA00023136"/>
    </source>
</evidence>
<evidence type="ECO:0000313" key="10">
    <source>
        <dbReference type="EMBL" id="KLO34121.1"/>
    </source>
</evidence>
<evidence type="ECO:0000256" key="5">
    <source>
        <dbReference type="ARBA" id="ARBA00022989"/>
    </source>
</evidence>
<sequence length="557" mass="60718">MINAATQSATISPRPLAADRRSADDRDCPSRTDFLGAALADVIGGPVGRHALIGRSWLMTPLRVMFLIGLVFLALGWSTKAACLQTTGTGPGDQRVANWDNQRAYYELCYSDTVPLYGAELLNQGKFPYKSSWIETDSSGTPQTRYDGRPAVRYMEYPVLTGIYQYVSMAIAKTYTALSKLVAVPVIAEVVMFFDVAAFGLALAWLATIWATAALAGRRVWDGALVAASPLVIFQIFTNFDALATAFATGGLLAWARRRPVLAGVLIGLGAAAKLYPLLFLVPLFVLGIRTGRLGGVARTAVTTAVTWLLVNLPVLLLFPRGWSEFFRLNARRGDDMDSLYNVVKSLTGWRGFDPKLGFWEPPLALNAVVTVLFALCCAAIVYIALTAGQRPRLAQLAFLLVAAFLLTNKVWSPQFSLWLVPLAVLALPHRRVLLAWMTIDALVWVPRMYYLYGNPSRSLPEQWFTATVLLRDIAVVALCALVIRQIYRPDEDLVRLGGRVDDPAGGPFDRAPDAPPGWLPDWLRPAGMRRAVAPAAPSVPQTELADAKTAASPGQP</sequence>
<dbReference type="OrthoDB" id="3348156at2"/>
<keyword evidence="5 9" id="KW-1133">Transmembrane helix</keyword>
<feature type="transmembrane region" description="Helical" evidence="9">
    <location>
        <begin position="262"/>
        <end position="289"/>
    </location>
</feature>
<feature type="transmembrane region" description="Helical" evidence="9">
    <location>
        <begin position="231"/>
        <end position="255"/>
    </location>
</feature>
<keyword evidence="6 9" id="KW-0472">Membrane</keyword>
<dbReference type="AlphaFoldDB" id="A0A0I9Y930"/>
<keyword evidence="4 9" id="KW-0812">Transmembrane</keyword>
<organism evidence="10 11">
    <name type="scientific">Mycobacterium haemophilum</name>
    <dbReference type="NCBI Taxonomy" id="29311"/>
    <lineage>
        <taxon>Bacteria</taxon>
        <taxon>Bacillati</taxon>
        <taxon>Actinomycetota</taxon>
        <taxon>Actinomycetes</taxon>
        <taxon>Mycobacteriales</taxon>
        <taxon>Mycobacteriaceae</taxon>
        <taxon>Mycobacterium</taxon>
    </lineage>
</organism>
<dbReference type="STRING" id="1202450.B586_02215"/>
<feature type="transmembrane region" description="Helical" evidence="9">
    <location>
        <begin position="301"/>
        <end position="319"/>
    </location>
</feature>
<dbReference type="Proteomes" id="UP000036334">
    <property type="component" value="Unassembled WGS sequence"/>
</dbReference>
<name>A0A0I9Y930_9MYCO</name>
<feature type="transmembrane region" description="Helical" evidence="9">
    <location>
        <begin position="394"/>
        <end position="412"/>
    </location>
</feature>
<feature type="transmembrane region" description="Helical" evidence="9">
    <location>
        <begin position="163"/>
        <end position="183"/>
    </location>
</feature>
<feature type="transmembrane region" description="Helical" evidence="9">
    <location>
        <begin position="364"/>
        <end position="388"/>
    </location>
</feature>
<evidence type="ECO:0000256" key="4">
    <source>
        <dbReference type="ARBA" id="ARBA00022692"/>
    </source>
</evidence>
<dbReference type="InterPro" id="IPR016570">
    <property type="entry name" value="UCP010361"/>
</dbReference>
<reference evidence="10 11" key="1">
    <citation type="submission" date="2015-05" db="EMBL/GenBank/DDBJ databases">
        <title>Genome sequence of Mycobacterium haemophilum.</title>
        <authorList>
            <person name="Greninger A.L."/>
            <person name="Cunningham G."/>
            <person name="Miller S."/>
        </authorList>
    </citation>
    <scope>NUCLEOTIDE SEQUENCE [LARGE SCALE GENOMIC DNA]</scope>
    <source>
        <strain evidence="11">UC1</strain>
    </source>
</reference>
<evidence type="ECO:0000256" key="3">
    <source>
        <dbReference type="ARBA" id="ARBA00022679"/>
    </source>
</evidence>
<comment type="subcellular location">
    <subcellularLocation>
        <location evidence="1">Cell membrane</location>
        <topology evidence="1">Multi-pass membrane protein</topology>
    </subcellularLocation>
</comment>
<evidence type="ECO:0000256" key="1">
    <source>
        <dbReference type="ARBA" id="ARBA00004651"/>
    </source>
</evidence>
<evidence type="ECO:0000256" key="9">
    <source>
        <dbReference type="SAM" id="Phobius"/>
    </source>
</evidence>
<proteinExistence type="inferred from homology"/>
<evidence type="ECO:0000256" key="2">
    <source>
        <dbReference type="ARBA" id="ARBA00022475"/>
    </source>
</evidence>
<comment type="similarity">
    <text evidence="7">Belongs to the glycosyltransferase 87 family.</text>
</comment>
<gene>
    <name evidence="10" type="ORF">ABH38_19760</name>
</gene>
<dbReference type="RefSeq" id="WP_047316799.1">
    <property type="nucleotide sequence ID" value="NZ_LDPQ01000040.1"/>
</dbReference>
<feature type="region of interest" description="Disordered" evidence="8">
    <location>
        <begin position="535"/>
        <end position="557"/>
    </location>
</feature>
<evidence type="ECO:0000256" key="8">
    <source>
        <dbReference type="SAM" id="MobiDB-lite"/>
    </source>
</evidence>
<dbReference type="Pfam" id="PF09594">
    <property type="entry name" value="GT87"/>
    <property type="match status" value="1"/>
</dbReference>
<keyword evidence="2" id="KW-1003">Cell membrane</keyword>
<dbReference type="InterPro" id="IPR018584">
    <property type="entry name" value="GT87"/>
</dbReference>
<dbReference type="GO" id="GO:0005886">
    <property type="term" value="C:plasma membrane"/>
    <property type="evidence" value="ECO:0007669"/>
    <property type="project" value="UniProtKB-SubCell"/>
</dbReference>
<feature type="compositionally biased region" description="Basic and acidic residues" evidence="8">
    <location>
        <begin position="17"/>
        <end position="27"/>
    </location>
</feature>